<keyword evidence="1" id="KW-0812">Transmembrane</keyword>
<dbReference type="InterPro" id="IPR002656">
    <property type="entry name" value="Acyl_transf_3_dom"/>
</dbReference>
<reference evidence="3" key="1">
    <citation type="submission" date="2021-05" db="EMBL/GenBank/DDBJ databases">
        <title>Complete genome sequence of the cellulolytic planctomycete Telmatocola sphagniphila SP2T and characterization of the first cellulase from planctomycetes.</title>
        <authorList>
            <person name="Rakitin A.L."/>
            <person name="Beletsky A.V."/>
            <person name="Naumoff D.G."/>
            <person name="Kulichevskaya I.S."/>
            <person name="Mardanov A.V."/>
            <person name="Ravin N.V."/>
            <person name="Dedysh S.N."/>
        </authorList>
    </citation>
    <scope>NUCLEOTIDE SEQUENCE</scope>
    <source>
        <strain evidence="3">SP2T</strain>
    </source>
</reference>
<organism evidence="3 4">
    <name type="scientific">Telmatocola sphagniphila</name>
    <dbReference type="NCBI Taxonomy" id="1123043"/>
    <lineage>
        <taxon>Bacteria</taxon>
        <taxon>Pseudomonadati</taxon>
        <taxon>Planctomycetota</taxon>
        <taxon>Planctomycetia</taxon>
        <taxon>Gemmatales</taxon>
        <taxon>Gemmataceae</taxon>
    </lineage>
</organism>
<accession>A0A8E6B572</accession>
<feature type="transmembrane region" description="Helical" evidence="1">
    <location>
        <begin position="348"/>
        <end position="370"/>
    </location>
</feature>
<dbReference type="KEGG" id="tsph:KIH39_21135"/>
<dbReference type="RefSeq" id="WP_213495207.1">
    <property type="nucleotide sequence ID" value="NZ_CP074694.1"/>
</dbReference>
<dbReference type="AlphaFoldDB" id="A0A8E6B572"/>
<feature type="transmembrane region" description="Helical" evidence="1">
    <location>
        <begin position="163"/>
        <end position="182"/>
    </location>
</feature>
<evidence type="ECO:0000256" key="1">
    <source>
        <dbReference type="SAM" id="Phobius"/>
    </source>
</evidence>
<dbReference type="InterPro" id="IPR050879">
    <property type="entry name" value="Acyltransferase_3"/>
</dbReference>
<keyword evidence="1" id="KW-0472">Membrane</keyword>
<evidence type="ECO:0000313" key="3">
    <source>
        <dbReference type="EMBL" id="QVL31326.1"/>
    </source>
</evidence>
<feature type="transmembrane region" description="Helical" evidence="1">
    <location>
        <begin position="189"/>
        <end position="205"/>
    </location>
</feature>
<dbReference type="Pfam" id="PF01757">
    <property type="entry name" value="Acyl_transf_3"/>
    <property type="match status" value="1"/>
</dbReference>
<feature type="domain" description="Acyltransferase 3" evidence="2">
    <location>
        <begin position="20"/>
        <end position="366"/>
    </location>
</feature>
<feature type="transmembrane region" description="Helical" evidence="1">
    <location>
        <begin position="217"/>
        <end position="235"/>
    </location>
</feature>
<dbReference type="Proteomes" id="UP000676194">
    <property type="component" value="Chromosome"/>
</dbReference>
<keyword evidence="3" id="KW-0808">Transferase</keyword>
<evidence type="ECO:0000313" key="4">
    <source>
        <dbReference type="Proteomes" id="UP000676194"/>
    </source>
</evidence>
<feature type="transmembrane region" description="Helical" evidence="1">
    <location>
        <begin position="306"/>
        <end position="328"/>
    </location>
</feature>
<evidence type="ECO:0000259" key="2">
    <source>
        <dbReference type="Pfam" id="PF01757"/>
    </source>
</evidence>
<name>A0A8E6B572_9BACT</name>
<keyword evidence="4" id="KW-1185">Reference proteome</keyword>
<feature type="transmembrane region" description="Helical" evidence="1">
    <location>
        <begin position="106"/>
        <end position="125"/>
    </location>
</feature>
<keyword evidence="3" id="KW-0012">Acyltransferase</keyword>
<protein>
    <submittedName>
        <fullName evidence="3">Acyltransferase</fullName>
    </submittedName>
</protein>
<feature type="transmembrane region" description="Helical" evidence="1">
    <location>
        <begin position="275"/>
        <end position="294"/>
    </location>
</feature>
<sequence>MASNADQFEASKPTAGRHLEYLDGLRALAALYVVVHHVVLQVNPKFSSEVIPGLATYGMKLFYFGNYAVDIFIVLSGFCLMRPVVQNGGKLRLGAIEFYKGRCRRIVLPYLFSVALSLVLISLLIHDKTERVWDKSLQVTMKSFIAHLFLVQDLFFEDHTINYVLWSIAVEWRIYFLFPLLVLLWRKIGAVRTTILATLSSWLLFEFFREYYESGLTAHYIGLFAFGMLGAKIAIPTPDYAAITARIPWRLLTIFLLGGLGMAQEAEKLFDRKVPDYVCDYIVGLWAMVLLILASRREGNYLRRLLSLKPLVFLGSFAYSIYLIHAPIIQILWQYPFASSQDPPERMLALLVLIGVPLILAFSYLFFLAFERPFLRKI</sequence>
<feature type="transmembrane region" description="Helical" evidence="1">
    <location>
        <begin position="62"/>
        <end position="85"/>
    </location>
</feature>
<dbReference type="EMBL" id="CP074694">
    <property type="protein sequence ID" value="QVL31326.1"/>
    <property type="molecule type" value="Genomic_DNA"/>
</dbReference>
<proteinExistence type="predicted"/>
<gene>
    <name evidence="3" type="ORF">KIH39_21135</name>
</gene>
<feature type="transmembrane region" description="Helical" evidence="1">
    <location>
        <begin position="247"/>
        <end position="263"/>
    </location>
</feature>
<dbReference type="GO" id="GO:0016747">
    <property type="term" value="F:acyltransferase activity, transferring groups other than amino-acyl groups"/>
    <property type="evidence" value="ECO:0007669"/>
    <property type="project" value="InterPro"/>
</dbReference>
<keyword evidence="1" id="KW-1133">Transmembrane helix</keyword>
<dbReference type="PANTHER" id="PTHR23028">
    <property type="entry name" value="ACETYLTRANSFERASE"/>
    <property type="match status" value="1"/>
</dbReference>